<dbReference type="AlphaFoldDB" id="A0A1W6LE73"/>
<evidence type="ECO:0000313" key="2">
    <source>
        <dbReference type="Proteomes" id="UP000193427"/>
    </source>
</evidence>
<dbReference type="STRING" id="946333.A4W93_22895"/>
<dbReference type="InterPro" id="IPR013481">
    <property type="entry name" value="NarM"/>
</dbReference>
<proteinExistence type="predicted"/>
<name>A0A1W6LE73_9BURK</name>
<evidence type="ECO:0000313" key="1">
    <source>
        <dbReference type="EMBL" id="ARN22527.1"/>
    </source>
</evidence>
<dbReference type="OrthoDB" id="7263223at2"/>
<gene>
    <name evidence="1" type="ORF">A4W93_22895</name>
</gene>
<dbReference type="Pfam" id="PF09655">
    <property type="entry name" value="Nitr_red_assoc"/>
    <property type="match status" value="1"/>
</dbReference>
<accession>A0A1W6LE73</accession>
<dbReference type="Proteomes" id="UP000193427">
    <property type="component" value="Chromosome"/>
</dbReference>
<protein>
    <submittedName>
        <fullName evidence="1">Uncharacterized protein</fullName>
    </submittedName>
</protein>
<keyword evidence="2" id="KW-1185">Reference proteome</keyword>
<reference evidence="1 2" key="1">
    <citation type="submission" date="2016-04" db="EMBL/GenBank/DDBJ databases">
        <title>Complete genome sequence of natural rubber-degrading, novel Gram-negative bacterium, Rhizobacter gummiphilus strain NS21.</title>
        <authorList>
            <person name="Tabata M."/>
            <person name="Kasai D."/>
            <person name="Fukuda M."/>
        </authorList>
    </citation>
    <scope>NUCLEOTIDE SEQUENCE [LARGE SCALE GENOMIC DNA]</scope>
    <source>
        <strain evidence="1 2">NS21</strain>
    </source>
</reference>
<dbReference type="RefSeq" id="WP_085752830.1">
    <property type="nucleotide sequence ID" value="NZ_BSPR01000020.1"/>
</dbReference>
<dbReference type="EMBL" id="CP015118">
    <property type="protein sequence ID" value="ARN22527.1"/>
    <property type="molecule type" value="Genomic_DNA"/>
</dbReference>
<dbReference type="NCBIfam" id="TIGR02664">
    <property type="entry name" value="nitr_red_assoc"/>
    <property type="match status" value="1"/>
</dbReference>
<dbReference type="KEGG" id="rgu:A4W93_22895"/>
<sequence>MEAPFFEFEAEFVRSLRCVPMVVRFKLDQCGLKLSLRAWNLFDDSVRGRLVVLPTTTPADTARYRDFVVAALEAVEQPVVQVEVEPLPAWMNRSAVPQPVARKARSLDLGEPEPALWSNLNPLQRFALTKLTRGSNENSKFLPALREFGLTV</sequence>
<organism evidence="1 2">
    <name type="scientific">Piscinibacter gummiphilus</name>
    <dbReference type="NCBI Taxonomy" id="946333"/>
    <lineage>
        <taxon>Bacteria</taxon>
        <taxon>Pseudomonadati</taxon>
        <taxon>Pseudomonadota</taxon>
        <taxon>Betaproteobacteria</taxon>
        <taxon>Burkholderiales</taxon>
        <taxon>Sphaerotilaceae</taxon>
        <taxon>Piscinibacter</taxon>
    </lineage>
</organism>